<dbReference type="PANTHER" id="PTHR10507:SF0">
    <property type="entry name" value="CELL DIVISION CONTROL PROTEIN 45 HOMOLOG"/>
    <property type="match status" value="1"/>
</dbReference>
<evidence type="ECO:0000313" key="6">
    <source>
        <dbReference type="EMBL" id="KAJ3046361.1"/>
    </source>
</evidence>
<comment type="caution">
    <text evidence="6">The sequence shown here is derived from an EMBL/GenBank/DDBJ whole genome shotgun (WGS) entry which is preliminary data.</text>
</comment>
<dbReference type="GO" id="GO:0006270">
    <property type="term" value="P:DNA replication initiation"/>
    <property type="evidence" value="ECO:0007669"/>
    <property type="project" value="InterPro"/>
</dbReference>
<sequence>MTFQRMLVRAAVSIMDRNLIQHLGKFSFAVLRDGSISSAGPVKGTQDDFALFGRSQSHLKRLAGFLGEVVKTKTGRAPPIVLAALNDDLGSFLVVGCSGVGRGGDVRKNTFGLAFQYAAEKTGARVKHEGFDTSVLEIQRDDLGSFLVELQGFRMGR</sequence>
<comment type="subcellular location">
    <subcellularLocation>
        <location evidence="1">Nucleus</location>
    </subcellularLocation>
</comment>
<evidence type="ECO:0000256" key="5">
    <source>
        <dbReference type="ARBA" id="ARBA00023306"/>
    </source>
</evidence>
<name>A0AAD5WZ71_9FUNG</name>
<evidence type="ECO:0000256" key="1">
    <source>
        <dbReference type="ARBA" id="ARBA00004123"/>
    </source>
</evidence>
<dbReference type="InterPro" id="IPR003874">
    <property type="entry name" value="CDC45"/>
</dbReference>
<dbReference type="Pfam" id="PF02724">
    <property type="entry name" value="CDC45"/>
    <property type="match status" value="1"/>
</dbReference>
<evidence type="ECO:0000256" key="2">
    <source>
        <dbReference type="ARBA" id="ARBA00010727"/>
    </source>
</evidence>
<evidence type="ECO:0000256" key="4">
    <source>
        <dbReference type="ARBA" id="ARBA00023242"/>
    </source>
</evidence>
<dbReference type="GO" id="GO:0003688">
    <property type="term" value="F:DNA replication origin binding"/>
    <property type="evidence" value="ECO:0007669"/>
    <property type="project" value="TreeGrafter"/>
</dbReference>
<gene>
    <name evidence="6" type="ORF">HK097_000940</name>
</gene>
<dbReference type="GO" id="GO:1902977">
    <property type="term" value="P:mitotic DNA replication preinitiation complex assembly"/>
    <property type="evidence" value="ECO:0007669"/>
    <property type="project" value="TreeGrafter"/>
</dbReference>
<dbReference type="GO" id="GO:0003682">
    <property type="term" value="F:chromatin binding"/>
    <property type="evidence" value="ECO:0007669"/>
    <property type="project" value="TreeGrafter"/>
</dbReference>
<protein>
    <submittedName>
        <fullName evidence="6">Uncharacterized protein</fullName>
    </submittedName>
</protein>
<keyword evidence="5" id="KW-0131">Cell cycle</keyword>
<proteinExistence type="inferred from homology"/>
<dbReference type="EMBL" id="JADGJD010001181">
    <property type="protein sequence ID" value="KAJ3046361.1"/>
    <property type="molecule type" value="Genomic_DNA"/>
</dbReference>
<dbReference type="GO" id="GO:0003697">
    <property type="term" value="F:single-stranded DNA binding"/>
    <property type="evidence" value="ECO:0007669"/>
    <property type="project" value="TreeGrafter"/>
</dbReference>
<organism evidence="6 7">
    <name type="scientific">Rhizophlyctis rosea</name>
    <dbReference type="NCBI Taxonomy" id="64517"/>
    <lineage>
        <taxon>Eukaryota</taxon>
        <taxon>Fungi</taxon>
        <taxon>Fungi incertae sedis</taxon>
        <taxon>Chytridiomycota</taxon>
        <taxon>Chytridiomycota incertae sedis</taxon>
        <taxon>Chytridiomycetes</taxon>
        <taxon>Rhizophlyctidales</taxon>
        <taxon>Rhizophlyctidaceae</taxon>
        <taxon>Rhizophlyctis</taxon>
    </lineage>
</organism>
<comment type="similarity">
    <text evidence="2">Belongs to the CDC45 family.</text>
</comment>
<keyword evidence="3" id="KW-0235">DNA replication</keyword>
<dbReference type="GO" id="GO:0031261">
    <property type="term" value="C:DNA replication preinitiation complex"/>
    <property type="evidence" value="ECO:0007669"/>
    <property type="project" value="TreeGrafter"/>
</dbReference>
<dbReference type="PANTHER" id="PTHR10507">
    <property type="entry name" value="CDC45-RELATED PROTEIN"/>
    <property type="match status" value="1"/>
</dbReference>
<accession>A0AAD5WZ71</accession>
<dbReference type="Proteomes" id="UP001212841">
    <property type="component" value="Unassembled WGS sequence"/>
</dbReference>
<reference evidence="6" key="1">
    <citation type="submission" date="2020-05" db="EMBL/GenBank/DDBJ databases">
        <title>Phylogenomic resolution of chytrid fungi.</title>
        <authorList>
            <person name="Stajich J.E."/>
            <person name="Amses K."/>
            <person name="Simmons R."/>
            <person name="Seto K."/>
            <person name="Myers J."/>
            <person name="Bonds A."/>
            <person name="Quandt C.A."/>
            <person name="Barry K."/>
            <person name="Liu P."/>
            <person name="Grigoriev I."/>
            <person name="Longcore J.E."/>
            <person name="James T.Y."/>
        </authorList>
    </citation>
    <scope>NUCLEOTIDE SEQUENCE</scope>
    <source>
        <strain evidence="6">JEL0318</strain>
    </source>
</reference>
<dbReference type="AlphaFoldDB" id="A0AAD5WZ71"/>
<evidence type="ECO:0000313" key="7">
    <source>
        <dbReference type="Proteomes" id="UP001212841"/>
    </source>
</evidence>
<keyword evidence="7" id="KW-1185">Reference proteome</keyword>
<keyword evidence="4" id="KW-0539">Nucleus</keyword>
<evidence type="ECO:0000256" key="3">
    <source>
        <dbReference type="ARBA" id="ARBA00022705"/>
    </source>
</evidence>
<dbReference type="GO" id="GO:0000727">
    <property type="term" value="P:double-strand break repair via break-induced replication"/>
    <property type="evidence" value="ECO:0007669"/>
    <property type="project" value="TreeGrafter"/>
</dbReference>